<feature type="transmembrane region" description="Helical" evidence="9">
    <location>
        <begin position="312"/>
        <end position="341"/>
    </location>
</feature>
<dbReference type="STRING" id="766136.BHF68_13770"/>
<keyword evidence="4 9" id="KW-0812">Transmembrane</keyword>
<proteinExistence type="inferred from homology"/>
<evidence type="ECO:0000256" key="5">
    <source>
        <dbReference type="ARBA" id="ARBA00022842"/>
    </source>
</evidence>
<evidence type="ECO:0000256" key="1">
    <source>
        <dbReference type="ARBA" id="ARBA00004141"/>
    </source>
</evidence>
<dbReference type="InterPro" id="IPR006669">
    <property type="entry name" value="MgtE_transporter"/>
</dbReference>
<name>A0A1E5G3U6_9FIRM</name>
<feature type="transmembrane region" description="Helical" evidence="9">
    <location>
        <begin position="389"/>
        <end position="415"/>
    </location>
</feature>
<accession>A0A1E5G3U6</accession>
<evidence type="ECO:0000256" key="3">
    <source>
        <dbReference type="ARBA" id="ARBA00022448"/>
    </source>
</evidence>
<feature type="domain" description="CBS" evidence="10">
    <location>
        <begin position="142"/>
        <end position="205"/>
    </location>
</feature>
<evidence type="ECO:0000256" key="6">
    <source>
        <dbReference type="ARBA" id="ARBA00022989"/>
    </source>
</evidence>
<dbReference type="Gene3D" id="1.25.60.10">
    <property type="entry name" value="MgtE N-terminal domain-like"/>
    <property type="match status" value="1"/>
</dbReference>
<dbReference type="NCBIfam" id="TIGR00400">
    <property type="entry name" value="mgtE"/>
    <property type="match status" value="1"/>
</dbReference>
<feature type="transmembrane region" description="Helical" evidence="9">
    <location>
        <begin position="288"/>
        <end position="306"/>
    </location>
</feature>
<keyword evidence="9" id="KW-1003">Cell membrane</keyword>
<evidence type="ECO:0000313" key="12">
    <source>
        <dbReference type="Proteomes" id="UP000094296"/>
    </source>
</evidence>
<feature type="transmembrane region" description="Helical" evidence="9">
    <location>
        <begin position="436"/>
        <end position="453"/>
    </location>
</feature>
<dbReference type="Pfam" id="PF03448">
    <property type="entry name" value="MgtE_N"/>
    <property type="match status" value="1"/>
</dbReference>
<evidence type="ECO:0000256" key="9">
    <source>
        <dbReference type="RuleBase" id="RU362011"/>
    </source>
</evidence>
<reference evidence="11 12" key="1">
    <citation type="submission" date="2016-09" db="EMBL/GenBank/DDBJ databases">
        <title>Draft genome sequence for the type strain of Desulfuribacillus alkaliarsenatis AHT28, an obligately anaerobic, sulfidogenic bacterium isolated from Russian soda lake sediments.</title>
        <authorList>
            <person name="Abin C.A."/>
            <person name="Hollibaugh J.T."/>
        </authorList>
    </citation>
    <scope>NUCLEOTIDE SEQUENCE [LARGE SCALE GENOMIC DNA]</scope>
    <source>
        <strain evidence="11 12">AHT28</strain>
    </source>
</reference>
<dbReference type="Gene3D" id="1.10.357.20">
    <property type="entry name" value="SLC41 divalent cation transporters, integral membrane domain"/>
    <property type="match status" value="1"/>
</dbReference>
<dbReference type="PANTHER" id="PTHR43773">
    <property type="entry name" value="MAGNESIUM TRANSPORTER MGTE"/>
    <property type="match status" value="1"/>
</dbReference>
<dbReference type="GO" id="GO:0046872">
    <property type="term" value="F:metal ion binding"/>
    <property type="evidence" value="ECO:0007669"/>
    <property type="project" value="UniProtKB-KW"/>
</dbReference>
<evidence type="ECO:0000256" key="4">
    <source>
        <dbReference type="ARBA" id="ARBA00022692"/>
    </source>
</evidence>
<dbReference type="InterPro" id="IPR038076">
    <property type="entry name" value="MgtE_N_sf"/>
</dbReference>
<keyword evidence="8" id="KW-0129">CBS domain</keyword>
<dbReference type="SUPFAM" id="SSF54631">
    <property type="entry name" value="CBS-domain pair"/>
    <property type="match status" value="1"/>
</dbReference>
<dbReference type="Gene3D" id="3.10.580.10">
    <property type="entry name" value="CBS-domain"/>
    <property type="match status" value="1"/>
</dbReference>
<dbReference type="GO" id="GO:0005886">
    <property type="term" value="C:plasma membrane"/>
    <property type="evidence" value="ECO:0007669"/>
    <property type="project" value="UniProtKB-SubCell"/>
</dbReference>
<comment type="subunit">
    <text evidence="9">Homodimer.</text>
</comment>
<dbReference type="CDD" id="cd04606">
    <property type="entry name" value="CBS_pair_Mg_transporter"/>
    <property type="match status" value="1"/>
</dbReference>
<feature type="domain" description="CBS" evidence="10">
    <location>
        <begin position="206"/>
        <end position="262"/>
    </location>
</feature>
<dbReference type="InterPro" id="IPR006668">
    <property type="entry name" value="Mg_transptr_MgtE_intracell_dom"/>
</dbReference>
<dbReference type="SMART" id="SM00924">
    <property type="entry name" value="MgtE_N"/>
    <property type="match status" value="1"/>
</dbReference>
<dbReference type="SUPFAM" id="SSF161093">
    <property type="entry name" value="MgtE membrane domain-like"/>
    <property type="match status" value="1"/>
</dbReference>
<dbReference type="RefSeq" id="WP_069642532.1">
    <property type="nucleotide sequence ID" value="NZ_MIJE01000004.1"/>
</dbReference>
<keyword evidence="7 9" id="KW-0472">Membrane</keyword>
<feature type="transmembrane region" description="Helical" evidence="9">
    <location>
        <begin position="362"/>
        <end position="383"/>
    </location>
</feature>
<dbReference type="EMBL" id="MIJE01000004">
    <property type="protein sequence ID" value="OEF97753.1"/>
    <property type="molecule type" value="Genomic_DNA"/>
</dbReference>
<protein>
    <recommendedName>
        <fullName evidence="9">Magnesium transporter MgtE</fullName>
    </recommendedName>
</protein>
<keyword evidence="6 9" id="KW-1133">Transmembrane helix</keyword>
<dbReference type="PROSITE" id="PS51371">
    <property type="entry name" value="CBS"/>
    <property type="match status" value="2"/>
</dbReference>
<evidence type="ECO:0000259" key="10">
    <source>
        <dbReference type="PROSITE" id="PS51371"/>
    </source>
</evidence>
<evidence type="ECO:0000256" key="8">
    <source>
        <dbReference type="PROSITE-ProRule" id="PRU00703"/>
    </source>
</evidence>
<dbReference type="InterPro" id="IPR046342">
    <property type="entry name" value="CBS_dom_sf"/>
</dbReference>
<dbReference type="GO" id="GO:0015095">
    <property type="term" value="F:magnesium ion transmembrane transporter activity"/>
    <property type="evidence" value="ECO:0007669"/>
    <property type="project" value="UniProtKB-UniRule"/>
</dbReference>
<evidence type="ECO:0000256" key="7">
    <source>
        <dbReference type="ARBA" id="ARBA00023136"/>
    </source>
</evidence>
<gene>
    <name evidence="11" type="ORF">BHF68_13770</name>
</gene>
<comment type="caution">
    <text evidence="11">The sequence shown here is derived from an EMBL/GenBank/DDBJ whole genome shotgun (WGS) entry which is preliminary data.</text>
</comment>
<evidence type="ECO:0000256" key="2">
    <source>
        <dbReference type="ARBA" id="ARBA00009749"/>
    </source>
</evidence>
<dbReference type="SUPFAM" id="SSF158791">
    <property type="entry name" value="MgtE N-terminal domain-like"/>
    <property type="match status" value="1"/>
</dbReference>
<keyword evidence="5 9" id="KW-0460">Magnesium</keyword>
<evidence type="ECO:0000313" key="11">
    <source>
        <dbReference type="EMBL" id="OEF97753.1"/>
    </source>
</evidence>
<keyword evidence="9" id="KW-0479">Metal-binding</keyword>
<dbReference type="InterPro" id="IPR006667">
    <property type="entry name" value="SLC41_membr_dom"/>
</dbReference>
<sequence>MVQLNHKNREEYIYYLLLALKNRDKEKFRKDFLNLHPTDQTEVFRELTKDKRSLVYEYILADELALIFEGLYADEQKIIMEELEDTYAAEMLNDVSADDLVDFLGEVSAQQSQEYLRKMDDIQAQNIKRLLSYKKDTVGSVMTTEYITAKDDETVEQILLRLRAEGLEAETIYYIYVLNQEKRLIGVVSLRELITKDPLTKVHDIMKSNVITLSALTSHRDAVTAIKDYDLLAVPVVDHEKRILGIVTVDDVLDILEEETDEDIEDMSAIRGTVDLEISPITAAKRRLPWLIILLFMGLFTGSIISSFEVTFISFAFLLLFVPMITDMAGNTGIQSLAVVIRGLATGKIRDQQIKQLLFRETLTGMIIGVICSVIAGVIVYLITLSTFYVLTITISLLVTLTFATVIGAIVPLIINRLRIDPAVASGPFITTINDILAILIYFSVATALIAYFS</sequence>
<dbReference type="SMART" id="SM00116">
    <property type="entry name" value="CBS"/>
    <property type="match status" value="2"/>
</dbReference>
<dbReference type="Proteomes" id="UP000094296">
    <property type="component" value="Unassembled WGS sequence"/>
</dbReference>
<dbReference type="InterPro" id="IPR036739">
    <property type="entry name" value="SLC41_membr_dom_sf"/>
</dbReference>
<organism evidence="11 12">
    <name type="scientific">Desulfuribacillus alkaliarsenatis</name>
    <dbReference type="NCBI Taxonomy" id="766136"/>
    <lineage>
        <taxon>Bacteria</taxon>
        <taxon>Bacillati</taxon>
        <taxon>Bacillota</taxon>
        <taxon>Desulfuribacillia</taxon>
        <taxon>Desulfuribacillales</taxon>
        <taxon>Desulfuribacillaceae</taxon>
        <taxon>Desulfuribacillus</taxon>
    </lineage>
</organism>
<dbReference type="InterPro" id="IPR000644">
    <property type="entry name" value="CBS_dom"/>
</dbReference>
<keyword evidence="3 9" id="KW-0813">Transport</keyword>
<dbReference type="Pfam" id="PF01769">
    <property type="entry name" value="MgtE"/>
    <property type="match status" value="1"/>
</dbReference>
<keyword evidence="12" id="KW-1185">Reference proteome</keyword>
<dbReference type="PANTHER" id="PTHR43773:SF1">
    <property type="entry name" value="MAGNESIUM TRANSPORTER MGTE"/>
    <property type="match status" value="1"/>
</dbReference>
<dbReference type="Pfam" id="PF00571">
    <property type="entry name" value="CBS"/>
    <property type="match status" value="2"/>
</dbReference>
<dbReference type="OrthoDB" id="9790355at2"/>
<comment type="function">
    <text evidence="9">Acts as a magnesium transporter.</text>
</comment>
<dbReference type="AlphaFoldDB" id="A0A1E5G3U6"/>
<comment type="similarity">
    <text evidence="2 9">Belongs to the SLC41A transporter family.</text>
</comment>
<comment type="subcellular location">
    <subcellularLocation>
        <location evidence="9">Cell membrane</location>
        <topology evidence="9">Multi-pass membrane protein</topology>
    </subcellularLocation>
    <subcellularLocation>
        <location evidence="1">Membrane</location>
        <topology evidence="1">Multi-pass membrane protein</topology>
    </subcellularLocation>
</comment>